<dbReference type="HOGENOM" id="CLU_107020_0_0_2"/>
<dbReference type="SUPFAM" id="SSF101744">
    <property type="entry name" value="Rof/RNase P subunit-like"/>
    <property type="match status" value="1"/>
</dbReference>
<evidence type="ECO:0000256" key="3">
    <source>
        <dbReference type="ARBA" id="ARBA00022722"/>
    </source>
</evidence>
<dbReference type="InterPro" id="IPR023534">
    <property type="entry name" value="Rof/RNase_P-like"/>
</dbReference>
<evidence type="ECO:0000256" key="6">
    <source>
        <dbReference type="HAMAP-Rule" id="MF_00754"/>
    </source>
</evidence>
<dbReference type="GO" id="GO:0001682">
    <property type="term" value="P:tRNA 5'-leader removal"/>
    <property type="evidence" value="ECO:0007669"/>
    <property type="project" value="UniProtKB-UniRule"/>
</dbReference>
<keyword evidence="4 6" id="KW-0255">Endonuclease</keyword>
<evidence type="ECO:0000313" key="8">
    <source>
        <dbReference type="EMBL" id="ERG95046.1"/>
    </source>
</evidence>
<evidence type="ECO:0000313" key="9">
    <source>
        <dbReference type="Proteomes" id="UP000030710"/>
    </source>
</evidence>
<dbReference type="GO" id="GO:0003723">
    <property type="term" value="F:RNA binding"/>
    <property type="evidence" value="ECO:0007669"/>
    <property type="project" value="InterPro"/>
</dbReference>
<dbReference type="InterPro" id="IPR002730">
    <property type="entry name" value="Rpp29/RNP1"/>
</dbReference>
<dbReference type="InterPro" id="IPR036980">
    <property type="entry name" value="RNase_P/MRP_Rpp29_sf"/>
</dbReference>
<keyword evidence="5 6" id="KW-0378">Hydrolase</keyword>
<evidence type="ECO:0000256" key="7">
    <source>
        <dbReference type="SAM" id="MobiDB-lite"/>
    </source>
</evidence>
<comment type="subunit">
    <text evidence="6">Consists of a catalytic RNA component and at least 4-5 protein subunits.</text>
</comment>
<organism evidence="8 9">
    <name type="scientific">Haloquadratum walsbyi J07HQW2</name>
    <dbReference type="NCBI Taxonomy" id="1238425"/>
    <lineage>
        <taxon>Archaea</taxon>
        <taxon>Methanobacteriati</taxon>
        <taxon>Methanobacteriota</taxon>
        <taxon>Stenosarchaea group</taxon>
        <taxon>Halobacteria</taxon>
        <taxon>Halobacteriales</taxon>
        <taxon>Haloferacaceae</taxon>
        <taxon>Haloquadratum</taxon>
    </lineage>
</organism>
<dbReference type="GO" id="GO:0030677">
    <property type="term" value="C:ribonuclease P complex"/>
    <property type="evidence" value="ECO:0007669"/>
    <property type="project" value="UniProtKB-UniRule"/>
</dbReference>
<proteinExistence type="inferred from homology"/>
<accession>U1PRS0</accession>
<keyword evidence="1 6" id="KW-0963">Cytoplasm</keyword>
<gene>
    <name evidence="6" type="primary">rnp1</name>
    <name evidence="8" type="ORF">J07HQW2_01490</name>
</gene>
<evidence type="ECO:0000256" key="2">
    <source>
        <dbReference type="ARBA" id="ARBA00022694"/>
    </source>
</evidence>
<dbReference type="HAMAP" id="MF_00754">
    <property type="entry name" value="RNase_P_1"/>
    <property type="match status" value="1"/>
</dbReference>
<dbReference type="GO" id="GO:0005737">
    <property type="term" value="C:cytoplasm"/>
    <property type="evidence" value="ECO:0007669"/>
    <property type="project" value="UniProtKB-SubCell"/>
</dbReference>
<dbReference type="SMART" id="SM00538">
    <property type="entry name" value="POP4"/>
    <property type="match status" value="1"/>
</dbReference>
<name>U1PRS0_9EURY</name>
<sequence>MPLTPETLTRHELTGLYVAVADAANPDLIGIDGRVIAETMQTLRIESTPTVMSTSTAIHPRVNTQESVHDGAHGHPQQQYDRQIKQVPKRDSVFEFCLEPVIKTDSRSTSAHDHPQTLLRDEVRSASESAYHSLTSTHESNTNITDEAADVVKTSGTTSNHRLDTTSEAQDQSDLPSSQSNRPTLESTAQNAEMCEDAAYVTVDGTQLLSRPALRTEKAGDSLWR</sequence>
<dbReference type="STRING" id="1238425.J07HQW2_01490"/>
<dbReference type="AlphaFoldDB" id="U1PRS0"/>
<dbReference type="eggNOG" id="arCOG00784">
    <property type="taxonomic scope" value="Archaea"/>
</dbReference>
<dbReference type="EC" id="3.1.26.5" evidence="6"/>
<reference evidence="8 9" key="1">
    <citation type="journal article" date="2013" name="PLoS ONE">
        <title>Assembly-driven community genomics of a hypersaline microbial ecosystem.</title>
        <authorList>
            <person name="Podell S."/>
            <person name="Ugalde J.A."/>
            <person name="Narasingarao P."/>
            <person name="Banfield J.F."/>
            <person name="Heidelberg K.B."/>
            <person name="Allen E.E."/>
        </authorList>
    </citation>
    <scope>NUCLEOTIDE SEQUENCE [LARGE SCALE GENOMIC DNA]</scope>
    <source>
        <strain evidence="9">J07HQW2</strain>
    </source>
</reference>
<evidence type="ECO:0000256" key="4">
    <source>
        <dbReference type="ARBA" id="ARBA00022759"/>
    </source>
</evidence>
<dbReference type="Pfam" id="PF01868">
    <property type="entry name" value="RNase_P-MRP_p29"/>
    <property type="match status" value="1"/>
</dbReference>
<comment type="subcellular location">
    <subcellularLocation>
        <location evidence="6">Cytoplasm</location>
    </subcellularLocation>
</comment>
<dbReference type="EMBL" id="KE356561">
    <property type="protein sequence ID" value="ERG95046.1"/>
    <property type="molecule type" value="Genomic_DNA"/>
</dbReference>
<comment type="catalytic activity">
    <reaction evidence="6">
        <text>Endonucleolytic cleavage of RNA, removing 5'-extranucleotides from tRNA precursor.</text>
        <dbReference type="EC" id="3.1.26.5"/>
    </reaction>
</comment>
<keyword evidence="2 6" id="KW-0819">tRNA processing</keyword>
<dbReference type="InterPro" id="IPR023538">
    <property type="entry name" value="RNP1"/>
</dbReference>
<protein>
    <recommendedName>
        <fullName evidence="6">Ribonuclease P protein component 1</fullName>
        <shortName evidence="6">RNase P component 1</shortName>
        <ecNumber evidence="6">3.1.26.5</ecNumber>
    </recommendedName>
    <alternativeName>
        <fullName evidence="6">Rpp29</fullName>
    </alternativeName>
</protein>
<evidence type="ECO:0000256" key="5">
    <source>
        <dbReference type="ARBA" id="ARBA00022801"/>
    </source>
</evidence>
<feature type="region of interest" description="Disordered" evidence="7">
    <location>
        <begin position="156"/>
        <end position="190"/>
    </location>
</feature>
<dbReference type="Gene3D" id="2.30.30.210">
    <property type="entry name" value="Ribonuclease P/MRP, subunit p29"/>
    <property type="match status" value="1"/>
</dbReference>
<comment type="similarity">
    <text evidence="6">Belongs to the eukaryotic/archaeal RNase P protein component 1 family.</text>
</comment>
<dbReference type="GO" id="GO:0004526">
    <property type="term" value="F:ribonuclease P activity"/>
    <property type="evidence" value="ECO:0007669"/>
    <property type="project" value="UniProtKB-UniRule"/>
</dbReference>
<comment type="function">
    <text evidence="6">Part of ribonuclease P, a protein complex that generates mature tRNA molecules by cleaving their 5'-ends.</text>
</comment>
<evidence type="ECO:0000256" key="1">
    <source>
        <dbReference type="ARBA" id="ARBA00022490"/>
    </source>
</evidence>
<dbReference type="Proteomes" id="UP000030710">
    <property type="component" value="Unassembled WGS sequence"/>
</dbReference>
<keyword evidence="3 6" id="KW-0540">Nuclease</keyword>
<dbReference type="RefSeq" id="WP_021054535.1">
    <property type="nucleotide sequence ID" value="NZ_KE356561.1"/>
</dbReference>